<comment type="caution">
    <text evidence="2">The sequence shown here is derived from an EMBL/GenBank/DDBJ whole genome shotgun (WGS) entry which is preliminary data.</text>
</comment>
<name>A0ABT5SKG8_9MICO</name>
<dbReference type="Pfam" id="PF13589">
    <property type="entry name" value="HATPase_c_3"/>
    <property type="match status" value="1"/>
</dbReference>
<dbReference type="Gene3D" id="3.40.1350.10">
    <property type="match status" value="1"/>
</dbReference>
<keyword evidence="2" id="KW-0067">ATP-binding</keyword>
<dbReference type="SUPFAM" id="SSF55874">
    <property type="entry name" value="ATPase domain of HSP90 chaperone/DNA topoisomerase II/histidine kinase"/>
    <property type="match status" value="1"/>
</dbReference>
<dbReference type="InterPro" id="IPR036890">
    <property type="entry name" value="HATPase_C_sf"/>
</dbReference>
<dbReference type="InterPro" id="IPR011856">
    <property type="entry name" value="tRNA_endonuc-like_dom_sf"/>
</dbReference>
<gene>
    <name evidence="2" type="ORF">PUW80_13275</name>
</gene>
<evidence type="ECO:0000313" key="3">
    <source>
        <dbReference type="Proteomes" id="UP001218170"/>
    </source>
</evidence>
<accession>A0ABT5SKG8</accession>
<dbReference type="EMBL" id="JAQZCI010000004">
    <property type="protein sequence ID" value="MDD7963322.1"/>
    <property type="molecule type" value="Genomic_DNA"/>
</dbReference>
<feature type="compositionally biased region" description="Basic and acidic residues" evidence="1">
    <location>
        <begin position="645"/>
        <end position="664"/>
    </location>
</feature>
<dbReference type="GO" id="GO:0005524">
    <property type="term" value="F:ATP binding"/>
    <property type="evidence" value="ECO:0007669"/>
    <property type="project" value="UniProtKB-KW"/>
</dbReference>
<feature type="compositionally biased region" description="Pro residues" evidence="1">
    <location>
        <begin position="686"/>
        <end position="699"/>
    </location>
</feature>
<dbReference type="RefSeq" id="WP_274264900.1">
    <property type="nucleotide sequence ID" value="NZ_JAQZCI010000004.1"/>
</dbReference>
<feature type="region of interest" description="Disordered" evidence="1">
    <location>
        <begin position="642"/>
        <end position="705"/>
    </location>
</feature>
<keyword evidence="2" id="KW-0547">Nucleotide-binding</keyword>
<evidence type="ECO:0000313" key="2">
    <source>
        <dbReference type="EMBL" id="MDD7963322.1"/>
    </source>
</evidence>
<protein>
    <submittedName>
        <fullName evidence="2">ATP-binding protein</fullName>
    </submittedName>
</protein>
<sequence length="705" mass="77749">MGETTERIFGITVLGRTLEHLGTQMYKRRDVALAELVANAWDAGATEVSISIPLADDYDPAVSVVSVTDNGLGMTETQVDDEYLVIGRNRRAEGQAAPNGRKVMGRKGVGKLAGFGLGRTMNVLTWTGGRSTSIELDGQALKADGGESKTLEILGTVADASGDLPYRSGTRVAMKQLKHKTPPDINGLHQALARRFSRTVVGEMRILINDVELQQPALALSLREPAEGERTEELGDGNTVTWWAGFSKTVLPTELQGFTVLVNGKTAQAPPYFFSVEATASGQHGTKYLSGVIEADFLDDGVDDESDRISTDRQEIDWEDGSTQAFKAWGEALTRRLLRERAAARGKAAEKTVLDDAGLAARLEQLDAPSKEKAKKFIQSLGSADTEPEKIIPLADTIIQAFEYRQFHDYISELDDASDDPEQFKRAVSYIHGWRLLESRALLEVIKGRIEIVEKFFGMIVNFANETAHRVGQDNLHDLVGRYPWLLHPDWQVLSEERTMTKQLEEWGAAMPGVRDDTRYDFLALRGDGQTIVVEIKRSAHPANLEDLQQLERYVETLSQGAPNVRGAFITGKHYALTASTYASWMARENIELLTWGDVHTRVANHYEHYRAILEGDLSKDSFARHAREVAMTRNVLNSGTAYRTRAERRDGVGPQDNEFRLPETRLAGGGPGASGSDSSAEEPTNPNPRPVPRPPLPGPFKGRS</sequence>
<reference evidence="2 3" key="1">
    <citation type="submission" date="2023-02" db="EMBL/GenBank/DDBJ databases">
        <title>Study of novel species of the Microbacterium genus.</title>
        <authorList>
            <person name="Arroyo-Herrera I."/>
            <person name="Roman-Ponce B."/>
            <person name="Vasquez-Murrieta M.S."/>
        </authorList>
    </citation>
    <scope>NUCLEOTIDE SEQUENCE [LARGE SCALE GENOMIC DNA]</scope>
    <source>
        <strain evidence="2 3">NE1TT3</strain>
    </source>
</reference>
<organism evidence="2 3">
    <name type="scientific">Microbacterium thalli</name>
    <dbReference type="NCBI Taxonomy" id="3027921"/>
    <lineage>
        <taxon>Bacteria</taxon>
        <taxon>Bacillati</taxon>
        <taxon>Actinomycetota</taxon>
        <taxon>Actinomycetes</taxon>
        <taxon>Micrococcales</taxon>
        <taxon>Microbacteriaceae</taxon>
        <taxon>Microbacterium</taxon>
    </lineage>
</organism>
<dbReference type="Gene3D" id="3.30.565.10">
    <property type="entry name" value="Histidine kinase-like ATPase, C-terminal domain"/>
    <property type="match status" value="1"/>
</dbReference>
<proteinExistence type="predicted"/>
<dbReference type="Proteomes" id="UP001218170">
    <property type="component" value="Unassembled WGS sequence"/>
</dbReference>
<evidence type="ECO:0000256" key="1">
    <source>
        <dbReference type="SAM" id="MobiDB-lite"/>
    </source>
</evidence>
<keyword evidence="3" id="KW-1185">Reference proteome</keyword>